<proteinExistence type="predicted"/>
<feature type="domain" description="Flagellar hook-length control protein-like C-terminal" evidence="2">
    <location>
        <begin position="359"/>
        <end position="438"/>
    </location>
</feature>
<dbReference type="Pfam" id="PF02120">
    <property type="entry name" value="Flg_hook"/>
    <property type="match status" value="1"/>
</dbReference>
<feature type="region of interest" description="Disordered" evidence="1">
    <location>
        <begin position="255"/>
        <end position="302"/>
    </location>
</feature>
<protein>
    <submittedName>
        <fullName evidence="3">Flagellar hook-length control protein FliK</fullName>
    </submittedName>
</protein>
<dbReference type="RefSeq" id="WP_179977094.1">
    <property type="nucleotide sequence ID" value="NZ_JAJJPB010000002.1"/>
</dbReference>
<evidence type="ECO:0000256" key="1">
    <source>
        <dbReference type="SAM" id="MobiDB-lite"/>
    </source>
</evidence>
<feature type="compositionally biased region" description="Polar residues" evidence="1">
    <location>
        <begin position="50"/>
        <end position="71"/>
    </location>
</feature>
<name>A0ABS8N2F9_9CLOT</name>
<evidence type="ECO:0000259" key="2">
    <source>
        <dbReference type="Pfam" id="PF02120"/>
    </source>
</evidence>
<keyword evidence="4" id="KW-1185">Reference proteome</keyword>
<accession>A0ABS8N2F9</accession>
<comment type="caution">
    <text evidence="3">The sequence shown here is derived from an EMBL/GenBank/DDBJ whole genome shotgun (WGS) entry which is preliminary data.</text>
</comment>
<dbReference type="Proteomes" id="UP001165422">
    <property type="component" value="Unassembled WGS sequence"/>
</dbReference>
<feature type="region of interest" description="Disordered" evidence="1">
    <location>
        <begin position="47"/>
        <end position="78"/>
    </location>
</feature>
<keyword evidence="3" id="KW-0282">Flagellum</keyword>
<dbReference type="CDD" id="cd17470">
    <property type="entry name" value="T3SS_Flik_C"/>
    <property type="match status" value="1"/>
</dbReference>
<keyword evidence="3" id="KW-0966">Cell projection</keyword>
<feature type="region of interest" description="Disordered" evidence="1">
    <location>
        <begin position="443"/>
        <end position="486"/>
    </location>
</feature>
<evidence type="ECO:0000313" key="4">
    <source>
        <dbReference type="Proteomes" id="UP001165422"/>
    </source>
</evidence>
<feature type="compositionally biased region" description="Low complexity" evidence="1">
    <location>
        <begin position="449"/>
        <end position="460"/>
    </location>
</feature>
<dbReference type="EMBL" id="JAJJPB010000002">
    <property type="protein sequence ID" value="MCC9293980.1"/>
    <property type="molecule type" value="Genomic_DNA"/>
</dbReference>
<keyword evidence="3" id="KW-0969">Cilium</keyword>
<evidence type="ECO:0000313" key="3">
    <source>
        <dbReference type="EMBL" id="MCC9293980.1"/>
    </source>
</evidence>
<gene>
    <name evidence="3" type="ORF">LN736_03740</name>
</gene>
<organism evidence="3 4">
    <name type="scientific">Clostridium aromativorans</name>
    <dbReference type="NCBI Taxonomy" id="2836848"/>
    <lineage>
        <taxon>Bacteria</taxon>
        <taxon>Bacillati</taxon>
        <taxon>Bacillota</taxon>
        <taxon>Clostridia</taxon>
        <taxon>Eubacteriales</taxon>
        <taxon>Clostridiaceae</taxon>
        <taxon>Clostridium</taxon>
    </lineage>
</organism>
<reference evidence="3" key="1">
    <citation type="submission" date="2021-11" db="EMBL/GenBank/DDBJ databases">
        <authorList>
            <person name="Qingchun L."/>
            <person name="Dong Z."/>
            <person name="Zongwei Q."/>
            <person name="Jia Z."/>
            <person name="Duotao L."/>
        </authorList>
    </citation>
    <scope>NUCLEOTIDE SEQUENCE</scope>
    <source>
        <strain evidence="3">WLY-B-L2</strain>
    </source>
</reference>
<sequence length="486" mass="52996">MANINAAASVNAADVLNNTASNVSGDRTNVKNSGDFKNTLKDAFKDVSKSDNSNENVKASRTSEDSVTVNDSSKDQNLDEKLKGQLEKAGFSQEEIEKIEDEIKQEDVDPKNLSYILNMLFSYNGNLNDSELMDKISDLLSDNISSDILKNLQAIISDNTAGSKNIIDKIVEKNIDGLADILQKLGISGEFSEKLEAGILSKVSQGANLEQNIYNKIKSEINSALAAQMRTDTTGESLNAGLAGTRMQDIIQNGQSNMDNSTVSSQNDQLSTNNNLISSKDGNVSQNNSDKSSDKGSGNLTGSGDEILKKIIEGGDGDKISKAANFMTQFSNINGDNTVENLKNLVINKNSFTSDIIKTLKYMDLNNVKQLTVKVNPRELGEITINLVMEAGKMKAAITASNQDTYNLLNYNLQDLSNKIQGNDIRVQSFSLNLYNEDTTYFRDESRKGQQNKGNGSGKNMTVDSISGEEAPQEDYYEENNVNILA</sequence>
<dbReference type="Gene3D" id="3.30.750.140">
    <property type="match status" value="1"/>
</dbReference>
<dbReference type="InterPro" id="IPR038610">
    <property type="entry name" value="FliK-like_C_sf"/>
</dbReference>
<dbReference type="InterPro" id="IPR021136">
    <property type="entry name" value="Flagellar_hook_control-like_C"/>
</dbReference>